<protein>
    <submittedName>
        <fullName evidence="2">Uncharacterized protein</fullName>
    </submittedName>
</protein>
<comment type="caution">
    <text evidence="2">The sequence shown here is derived from an EMBL/GenBank/DDBJ whole genome shotgun (WGS) entry which is preliminary data.</text>
</comment>
<organism evidence="2 3">
    <name type="scientific">Levilactobacillus hammesii</name>
    <dbReference type="NCBI Taxonomy" id="267633"/>
    <lineage>
        <taxon>Bacteria</taxon>
        <taxon>Bacillati</taxon>
        <taxon>Bacillota</taxon>
        <taxon>Bacilli</taxon>
        <taxon>Lactobacillales</taxon>
        <taxon>Lactobacillaceae</taxon>
        <taxon>Levilactobacillus</taxon>
    </lineage>
</organism>
<keyword evidence="1" id="KW-0812">Transmembrane</keyword>
<dbReference type="AlphaFoldDB" id="A0A921JWD0"/>
<reference evidence="2" key="2">
    <citation type="submission" date="2021-09" db="EMBL/GenBank/DDBJ databases">
        <authorList>
            <person name="Gilroy R."/>
        </authorList>
    </citation>
    <scope>NUCLEOTIDE SEQUENCE</scope>
    <source>
        <strain evidence="2">CHK173-2145</strain>
    </source>
</reference>
<evidence type="ECO:0000256" key="1">
    <source>
        <dbReference type="SAM" id="Phobius"/>
    </source>
</evidence>
<evidence type="ECO:0000313" key="3">
    <source>
        <dbReference type="Proteomes" id="UP000721920"/>
    </source>
</evidence>
<keyword evidence="1" id="KW-0472">Membrane</keyword>
<gene>
    <name evidence="2" type="ORF">K8U88_03885</name>
</gene>
<dbReference type="EMBL" id="DYXN01000060">
    <property type="protein sequence ID" value="HJE86709.1"/>
    <property type="molecule type" value="Genomic_DNA"/>
</dbReference>
<dbReference type="Proteomes" id="UP000721920">
    <property type="component" value="Unassembled WGS sequence"/>
</dbReference>
<sequence length="51" mass="5729">MTEDKQIKTEQRAWLTRSFLLAMLGSGLIGGGYGQAWVSLADLFSRDRPKK</sequence>
<accession>A0A921JWD0</accession>
<feature type="transmembrane region" description="Helical" evidence="1">
    <location>
        <begin position="20"/>
        <end position="44"/>
    </location>
</feature>
<reference evidence="2" key="1">
    <citation type="journal article" date="2021" name="PeerJ">
        <title>Extensive microbial diversity within the chicken gut microbiome revealed by metagenomics and culture.</title>
        <authorList>
            <person name="Gilroy R."/>
            <person name="Ravi A."/>
            <person name="Getino M."/>
            <person name="Pursley I."/>
            <person name="Horton D.L."/>
            <person name="Alikhan N.F."/>
            <person name="Baker D."/>
            <person name="Gharbi K."/>
            <person name="Hall N."/>
            <person name="Watson M."/>
            <person name="Adriaenssens E.M."/>
            <person name="Foster-Nyarko E."/>
            <person name="Jarju S."/>
            <person name="Secka A."/>
            <person name="Antonio M."/>
            <person name="Oren A."/>
            <person name="Chaudhuri R.R."/>
            <person name="La Ragione R."/>
            <person name="Hildebrand F."/>
            <person name="Pallen M.J."/>
        </authorList>
    </citation>
    <scope>NUCLEOTIDE SEQUENCE</scope>
    <source>
        <strain evidence="2">CHK173-2145</strain>
    </source>
</reference>
<evidence type="ECO:0000313" key="2">
    <source>
        <dbReference type="EMBL" id="HJE86709.1"/>
    </source>
</evidence>
<name>A0A921JWD0_9LACO</name>
<proteinExistence type="predicted"/>
<keyword evidence="1" id="KW-1133">Transmembrane helix</keyword>